<feature type="compositionally biased region" description="Acidic residues" evidence="1">
    <location>
        <begin position="301"/>
        <end position="312"/>
    </location>
</feature>
<name>A0ABQ8UUR3_9EUKA</name>
<feature type="compositionally biased region" description="Acidic residues" evidence="1">
    <location>
        <begin position="81"/>
        <end position="96"/>
    </location>
</feature>
<feature type="region of interest" description="Disordered" evidence="1">
    <location>
        <begin position="42"/>
        <end position="395"/>
    </location>
</feature>
<feature type="compositionally biased region" description="Low complexity" evidence="1">
    <location>
        <begin position="538"/>
        <end position="555"/>
    </location>
</feature>
<feature type="region of interest" description="Disordered" evidence="1">
    <location>
        <begin position="531"/>
        <end position="586"/>
    </location>
</feature>
<dbReference type="Proteomes" id="UP001141327">
    <property type="component" value="Unassembled WGS sequence"/>
</dbReference>
<sequence>MSTQQPMRPQCSMDSTTPGEGNLINLDEDIIDADDVFPERLQPIPAVSTPRASLAAVARSAPPANPTRATASGISSPPEVVDLDEDDPILDDDLSDPTDGPATVQNPGPTGPPPGPVWDACSSQGAGRVTSAVQLGSPSDRHSAAAATDVEGGSLDLADEAARPTSEVSPLTPDDDEEEAPGPPPPLADSLEEGIVLLVSQSQGQQAPSSSVHVAQGAAAAPQPDIDEDATQDEEEPPPDQDGGLEPPLPHGLEPLPRGLEPPSPEPERPIPPASDRPPAQMAVTPQHPQPQPRSRPPVLLDDDDTTEEEQPDQPAPPGHRPPLSAAPPRTPPPLVSVGRPTRPPVTRTPAPVPAPRAVILDDDDDDDQPKGRPAQTAAVPFSAPPTVPARRLPVPMHPAVGRPPPLLGSFPCPAAFVRQTTTTAAAAPLHPQPPPGPPDTHNPLLSAESMGAHAPALAKAVMTLTDLQASRPVLFDFLNQFKKKSPAERRDLPQIGARHVTTTSLHRVAPTPTCDGTPPTGWAEVRKRMREAGADEPATAARGDDGAAAGAKPKGTARRGRPRTSAEEDDAGGADRDGDPKSTGNVAREDLIQAGYAIRGLTVGHQLGAFLDVVRAGLIQGVHPPKELPDTSVGKPDKGDGGRVVESALLACPEVVEAHPWRHAIVVVGRSSSKQQQTGDYLMGVCSEGLDKFDSFLDGFRFSVSSMPIGDQGIGAEDHALCPSATFLNFSACITTFRLGIVKYDSPNLIE</sequence>
<evidence type="ECO:0000313" key="2">
    <source>
        <dbReference type="EMBL" id="KAJ4462852.1"/>
    </source>
</evidence>
<feature type="compositionally biased region" description="Low complexity" evidence="1">
    <location>
        <begin position="336"/>
        <end position="350"/>
    </location>
</feature>
<feature type="compositionally biased region" description="Acidic residues" evidence="1">
    <location>
        <begin position="225"/>
        <end position="239"/>
    </location>
</feature>
<gene>
    <name evidence="2" type="ORF">PAPYR_49</name>
</gene>
<feature type="compositionally biased region" description="Polar residues" evidence="1">
    <location>
        <begin position="121"/>
        <end position="137"/>
    </location>
</feature>
<accession>A0ABQ8UUR3</accession>
<feature type="region of interest" description="Disordered" evidence="1">
    <location>
        <begin position="1"/>
        <end position="23"/>
    </location>
</feature>
<feature type="compositionally biased region" description="Pro residues" evidence="1">
    <location>
        <begin position="314"/>
        <end position="335"/>
    </location>
</feature>
<protein>
    <submittedName>
        <fullName evidence="2">Uncharacterized protein</fullName>
    </submittedName>
</protein>
<organism evidence="2 3">
    <name type="scientific">Paratrimastix pyriformis</name>
    <dbReference type="NCBI Taxonomy" id="342808"/>
    <lineage>
        <taxon>Eukaryota</taxon>
        <taxon>Metamonada</taxon>
        <taxon>Preaxostyla</taxon>
        <taxon>Paratrimastigidae</taxon>
        <taxon>Paratrimastix</taxon>
    </lineage>
</organism>
<feature type="compositionally biased region" description="Pro residues" evidence="1">
    <location>
        <begin position="260"/>
        <end position="276"/>
    </location>
</feature>
<feature type="compositionally biased region" description="Polar residues" evidence="1">
    <location>
        <begin position="1"/>
        <end position="19"/>
    </location>
</feature>
<proteinExistence type="predicted"/>
<comment type="caution">
    <text evidence="2">The sequence shown here is derived from an EMBL/GenBank/DDBJ whole genome shotgun (WGS) entry which is preliminary data.</text>
</comment>
<feature type="compositionally biased region" description="Low complexity" evidence="1">
    <location>
        <begin position="200"/>
        <end position="211"/>
    </location>
</feature>
<keyword evidence="3" id="KW-1185">Reference proteome</keyword>
<evidence type="ECO:0000256" key="1">
    <source>
        <dbReference type="SAM" id="MobiDB-lite"/>
    </source>
</evidence>
<evidence type="ECO:0000313" key="3">
    <source>
        <dbReference type="Proteomes" id="UP001141327"/>
    </source>
</evidence>
<dbReference type="EMBL" id="JAPMOS010000001">
    <property type="protein sequence ID" value="KAJ4462852.1"/>
    <property type="molecule type" value="Genomic_DNA"/>
</dbReference>
<reference evidence="2" key="1">
    <citation type="journal article" date="2022" name="bioRxiv">
        <title>Genomics of Preaxostyla Flagellates Illuminates Evolutionary Transitions and the Path Towards Mitochondrial Loss.</title>
        <authorList>
            <person name="Novak L.V.F."/>
            <person name="Treitli S.C."/>
            <person name="Pyrih J."/>
            <person name="Halakuc P."/>
            <person name="Pipaliya S.V."/>
            <person name="Vacek V."/>
            <person name="Brzon O."/>
            <person name="Soukal P."/>
            <person name="Eme L."/>
            <person name="Dacks J.B."/>
            <person name="Karnkowska A."/>
            <person name="Elias M."/>
            <person name="Hampl V."/>
        </authorList>
    </citation>
    <scope>NUCLEOTIDE SEQUENCE</scope>
    <source>
        <strain evidence="2">RCP-MX</strain>
    </source>
</reference>